<dbReference type="HOGENOM" id="CLU_149829_1_0_3"/>
<organism evidence="1 2">
    <name type="scientific">Coleofasciculus chthonoplastes PCC 7420</name>
    <dbReference type="NCBI Taxonomy" id="118168"/>
    <lineage>
        <taxon>Bacteria</taxon>
        <taxon>Bacillati</taxon>
        <taxon>Cyanobacteriota</taxon>
        <taxon>Cyanophyceae</taxon>
        <taxon>Coleofasciculales</taxon>
        <taxon>Coleofasciculaceae</taxon>
        <taxon>Coleofasciculus</taxon>
    </lineage>
</organism>
<dbReference type="Proteomes" id="UP000003835">
    <property type="component" value="Unassembled WGS sequence"/>
</dbReference>
<sequence length="111" mass="12850">MDKLERYRQVICSFLKEQGEIVPVNGTIETETVFDHEAERYLLLHLGWNGQQRIYSVVIHLEVREGKVWIQQNTTDFSVAEELLKRGVAREDIVLGLKPAFVREYTGFGVV</sequence>
<dbReference type="InterPro" id="IPR035943">
    <property type="entry name" value="XisI-like_sf"/>
</dbReference>
<protein>
    <submittedName>
        <fullName evidence="1">XisI protein</fullName>
    </submittedName>
</protein>
<evidence type="ECO:0000313" key="2">
    <source>
        <dbReference type="Proteomes" id="UP000003835"/>
    </source>
</evidence>
<proteinExistence type="predicted"/>
<dbReference type="Pfam" id="PF08869">
    <property type="entry name" value="XisI"/>
    <property type="match status" value="1"/>
</dbReference>
<keyword evidence="2" id="KW-1185">Reference proteome</keyword>
<dbReference type="AlphaFoldDB" id="B4VK63"/>
<dbReference type="Gene3D" id="3.30.310.110">
    <property type="entry name" value="XisI-like"/>
    <property type="match status" value="1"/>
</dbReference>
<dbReference type="InterPro" id="IPR014968">
    <property type="entry name" value="XisI"/>
</dbReference>
<dbReference type="STRING" id="118168.MC7420_2946"/>
<dbReference type="RefSeq" id="WP_006098883.1">
    <property type="nucleotide sequence ID" value="NZ_DS989843.1"/>
</dbReference>
<dbReference type="eggNOG" id="ENOG5032R2H">
    <property type="taxonomic scope" value="Bacteria"/>
</dbReference>
<name>B4VK63_9CYAN</name>
<dbReference type="OrthoDB" id="467081at2"/>
<accession>B4VK63</accession>
<dbReference type="CDD" id="cd16382">
    <property type="entry name" value="XisI-like"/>
    <property type="match status" value="1"/>
</dbReference>
<evidence type="ECO:0000313" key="1">
    <source>
        <dbReference type="EMBL" id="EDX77622.1"/>
    </source>
</evidence>
<gene>
    <name evidence="1" type="ORF">MC7420_2946</name>
</gene>
<reference evidence="1 2" key="1">
    <citation type="submission" date="2008-07" db="EMBL/GenBank/DDBJ databases">
        <authorList>
            <person name="Tandeau de Marsac N."/>
            <person name="Ferriera S."/>
            <person name="Johnson J."/>
            <person name="Kravitz S."/>
            <person name="Beeson K."/>
            <person name="Sutton G."/>
            <person name="Rogers Y.-H."/>
            <person name="Friedman R."/>
            <person name="Frazier M."/>
            <person name="Venter J.C."/>
        </authorList>
    </citation>
    <scope>NUCLEOTIDE SEQUENCE [LARGE SCALE GENOMIC DNA]</scope>
    <source>
        <strain evidence="1 2">PCC 7420</strain>
    </source>
</reference>
<dbReference type="EMBL" id="DS989843">
    <property type="protein sequence ID" value="EDX77622.1"/>
    <property type="molecule type" value="Genomic_DNA"/>
</dbReference>
<dbReference type="SUPFAM" id="SSF143847">
    <property type="entry name" value="XisI-like"/>
    <property type="match status" value="1"/>
</dbReference>